<feature type="region of interest" description="Disordered" evidence="1">
    <location>
        <begin position="120"/>
        <end position="244"/>
    </location>
</feature>
<protein>
    <recommendedName>
        <fullName evidence="4">Ubiquitinyl hydrolase 1</fullName>
    </recommendedName>
</protein>
<evidence type="ECO:0008006" key="4">
    <source>
        <dbReference type="Google" id="ProtNLM"/>
    </source>
</evidence>
<evidence type="ECO:0000313" key="3">
    <source>
        <dbReference type="Proteomes" id="UP000231279"/>
    </source>
</evidence>
<proteinExistence type="predicted"/>
<dbReference type="AlphaFoldDB" id="A0A2G9GBM6"/>
<name>A0A2G9GBM6_9LAMI</name>
<feature type="region of interest" description="Disordered" evidence="1">
    <location>
        <begin position="293"/>
        <end position="336"/>
    </location>
</feature>
<feature type="compositionally biased region" description="Basic and acidic residues" evidence="1">
    <location>
        <begin position="327"/>
        <end position="336"/>
    </location>
</feature>
<sequence length="336" mass="39032">MRNCVGAGGNQKKYLDGCTVGLMAWLYERVPSLGTTQKLIKFFRLYWWGECKLPNKVHDVEDRLKSITTEMVFEFNPTSQELYLLNLDSAVATIVRAKDQKIKELKKRVAELEAATNKDLYVGDNDGEEKERKYEEEDEEDEEDEEIDEKKKDDEDEDEDEEEEEKAKQDEQKEEKTKEGQDDKKGEKENGKDKHGKEKECEKEEERKDGDDDEERDHDTDNEHNDMNEENQTKHRAGQVSCHHEIEMNKKIDAISQKLDFGQDVDFGERHYEAVCTLSSIVDDLDSLLSTTPAKRAKQRNEESNHGEEKKIIPEQEKVGPPKKKMVRPEVECEGI</sequence>
<gene>
    <name evidence="2" type="ORF">CDL12_24793</name>
</gene>
<feature type="compositionally biased region" description="Basic and acidic residues" evidence="1">
    <location>
        <begin position="217"/>
        <end position="233"/>
    </location>
</feature>
<comment type="caution">
    <text evidence="2">The sequence shown here is derived from an EMBL/GenBank/DDBJ whole genome shotgun (WGS) entry which is preliminary data.</text>
</comment>
<dbReference type="STRING" id="429701.A0A2G9GBM6"/>
<feature type="compositionally biased region" description="Acidic residues" evidence="1">
    <location>
        <begin position="154"/>
        <end position="164"/>
    </location>
</feature>
<organism evidence="2 3">
    <name type="scientific">Handroanthus impetiginosus</name>
    <dbReference type="NCBI Taxonomy" id="429701"/>
    <lineage>
        <taxon>Eukaryota</taxon>
        <taxon>Viridiplantae</taxon>
        <taxon>Streptophyta</taxon>
        <taxon>Embryophyta</taxon>
        <taxon>Tracheophyta</taxon>
        <taxon>Spermatophyta</taxon>
        <taxon>Magnoliopsida</taxon>
        <taxon>eudicotyledons</taxon>
        <taxon>Gunneridae</taxon>
        <taxon>Pentapetalae</taxon>
        <taxon>asterids</taxon>
        <taxon>lamiids</taxon>
        <taxon>Lamiales</taxon>
        <taxon>Bignoniaceae</taxon>
        <taxon>Crescentiina</taxon>
        <taxon>Tabebuia alliance</taxon>
        <taxon>Handroanthus</taxon>
    </lineage>
</organism>
<dbReference type="EMBL" id="NKXS01005817">
    <property type="protein sequence ID" value="PIN02693.1"/>
    <property type="molecule type" value="Genomic_DNA"/>
</dbReference>
<dbReference type="OrthoDB" id="2289094at2759"/>
<feature type="compositionally biased region" description="Acidic residues" evidence="1">
    <location>
        <begin position="136"/>
        <end position="147"/>
    </location>
</feature>
<accession>A0A2G9GBM6</accession>
<evidence type="ECO:0000313" key="2">
    <source>
        <dbReference type="EMBL" id="PIN02693.1"/>
    </source>
</evidence>
<feature type="compositionally biased region" description="Basic and acidic residues" evidence="1">
    <location>
        <begin position="299"/>
        <end position="320"/>
    </location>
</feature>
<keyword evidence="3" id="KW-1185">Reference proteome</keyword>
<reference evidence="3" key="1">
    <citation type="journal article" date="2018" name="Gigascience">
        <title>Genome assembly of the Pink Ipe (Handroanthus impetiginosus, Bignoniaceae), a highly valued, ecologically keystone Neotropical timber forest tree.</title>
        <authorList>
            <person name="Silva-Junior O.B."/>
            <person name="Grattapaglia D."/>
            <person name="Novaes E."/>
            <person name="Collevatti R.G."/>
        </authorList>
    </citation>
    <scope>NUCLEOTIDE SEQUENCE [LARGE SCALE GENOMIC DNA]</scope>
    <source>
        <strain evidence="3">cv. UFG-1</strain>
    </source>
</reference>
<feature type="compositionally biased region" description="Basic and acidic residues" evidence="1">
    <location>
        <begin position="165"/>
        <end position="210"/>
    </location>
</feature>
<dbReference type="Proteomes" id="UP000231279">
    <property type="component" value="Unassembled WGS sequence"/>
</dbReference>
<evidence type="ECO:0000256" key="1">
    <source>
        <dbReference type="SAM" id="MobiDB-lite"/>
    </source>
</evidence>